<dbReference type="Pfam" id="PF01432">
    <property type="entry name" value="Peptidase_M3"/>
    <property type="match status" value="1"/>
</dbReference>
<sequence>MEKINTVVWKLDNIQSGLDLERFKDRLRFINEELTKFETIIISKKVFENELIILSKMIKQIESAESLYYCLTTEDVDQNLLSILIEDISSLKSKVRVILSILQVNLFNMSEEQFDNWSNCINQKTFLSEIVKVRERLSKVDKTISSESLNYLAGTYRQIKIDLKVRDIYGRREKEISFSKANYLAFNHPDPTKRISVFEELNQTLETRANRFASIYNQMVSLRIKEVEKNVSMLDESLKLNGISKQILNAMWEVLDTNLTEFSSYIRVKSEELGKDKLSWYQLMSSTYEVYPPINFSEAINGIAKSLGNINSNISDFVNDAIKNGWVDAEPRNTKQPGGFCAPFLAEGESRISLSYFDTIDSARRLAHELGHAWHYQQMKDAPSLCFTDDFFEMTMAETASIFFETVYIDYVIQSTNVLSVKKTYLKSNIQRCLNYLMNIRGAFLFEEKFYELRKNGELDAVQIEQLSIECQDQAYGNSLSEYEPFVWIKYEHFYQADTPFYNYPYIFGFLFSIGIVEIAKSDGLFNKKFQEFLSETGVMPLNQLVKKHFNIDLSKPDFWQGSINKLSNDIQEYIELQKKGF</sequence>
<dbReference type="PANTHER" id="PTHR34217:SF1">
    <property type="entry name" value="CARBOXYPEPTIDASE 1"/>
    <property type="match status" value="1"/>
</dbReference>
<keyword evidence="5 6" id="KW-0482">Metalloprotease</keyword>
<comment type="caution">
    <text evidence="8">The sequence shown here is derived from an EMBL/GenBank/DDBJ whole genome shotgun (WGS) entry which is preliminary data.</text>
</comment>
<gene>
    <name evidence="8" type="ORF">WAX74_00605</name>
</gene>
<dbReference type="InterPro" id="IPR001567">
    <property type="entry name" value="Pept_M3A_M3B_dom"/>
</dbReference>
<feature type="domain" description="Peptidase M3A/M3B catalytic" evidence="7">
    <location>
        <begin position="189"/>
        <end position="562"/>
    </location>
</feature>
<evidence type="ECO:0000256" key="6">
    <source>
        <dbReference type="RuleBase" id="RU003435"/>
    </source>
</evidence>
<keyword evidence="2 6" id="KW-0479">Metal-binding</keyword>
<evidence type="ECO:0000313" key="9">
    <source>
        <dbReference type="Proteomes" id="UP001364890"/>
    </source>
</evidence>
<reference evidence="8 9" key="1">
    <citation type="submission" date="2024-01" db="EMBL/GenBank/DDBJ databases">
        <title>Seven novel Bacillus-like species.</title>
        <authorList>
            <person name="Liu G."/>
        </authorList>
    </citation>
    <scope>NUCLEOTIDE SEQUENCE [LARGE SCALE GENOMIC DNA]</scope>
    <source>
        <strain evidence="8 9">FJAT-51614</strain>
    </source>
</reference>
<dbReference type="SUPFAM" id="SSF55486">
    <property type="entry name" value="Metalloproteases ('zincins'), catalytic domain"/>
    <property type="match status" value="1"/>
</dbReference>
<evidence type="ECO:0000259" key="7">
    <source>
        <dbReference type="Pfam" id="PF01432"/>
    </source>
</evidence>
<keyword evidence="4 6" id="KW-0862">Zinc</keyword>
<evidence type="ECO:0000256" key="5">
    <source>
        <dbReference type="ARBA" id="ARBA00023049"/>
    </source>
</evidence>
<evidence type="ECO:0000256" key="1">
    <source>
        <dbReference type="ARBA" id="ARBA00022670"/>
    </source>
</evidence>
<proteinExistence type="inferred from homology"/>
<comment type="similarity">
    <text evidence="6">Belongs to the peptidase M3 family.</text>
</comment>
<evidence type="ECO:0000256" key="3">
    <source>
        <dbReference type="ARBA" id="ARBA00022801"/>
    </source>
</evidence>
<keyword evidence="1 6" id="KW-0645">Protease</keyword>
<protein>
    <submittedName>
        <fullName evidence="8">M3 family metallopeptidase</fullName>
    </submittedName>
</protein>
<keyword evidence="3 6" id="KW-0378">Hydrolase</keyword>
<evidence type="ECO:0000256" key="4">
    <source>
        <dbReference type="ARBA" id="ARBA00022833"/>
    </source>
</evidence>
<dbReference type="Gene3D" id="1.10.1370.20">
    <property type="entry name" value="Oligoendopeptidase f, C-terminal domain"/>
    <property type="match status" value="1"/>
</dbReference>
<name>A0ABU8EZH3_9BACI</name>
<dbReference type="EMBL" id="JBAWSY010000001">
    <property type="protein sequence ID" value="MEI4768158.1"/>
    <property type="molecule type" value="Genomic_DNA"/>
</dbReference>
<evidence type="ECO:0000256" key="2">
    <source>
        <dbReference type="ARBA" id="ARBA00022723"/>
    </source>
</evidence>
<evidence type="ECO:0000313" key="8">
    <source>
        <dbReference type="EMBL" id="MEI4768158.1"/>
    </source>
</evidence>
<comment type="cofactor">
    <cofactor evidence="6">
        <name>Zn(2+)</name>
        <dbReference type="ChEBI" id="CHEBI:29105"/>
    </cofactor>
    <text evidence="6">Binds 1 zinc ion.</text>
</comment>
<dbReference type="InterPro" id="IPR001333">
    <property type="entry name" value="Peptidase_M32_Taq"/>
</dbReference>
<organism evidence="8 9">
    <name type="scientific">Psychrobacillus mangrovi</name>
    <dbReference type="NCBI Taxonomy" id="3117745"/>
    <lineage>
        <taxon>Bacteria</taxon>
        <taxon>Bacillati</taxon>
        <taxon>Bacillota</taxon>
        <taxon>Bacilli</taxon>
        <taxon>Bacillales</taxon>
        <taxon>Bacillaceae</taxon>
        <taxon>Psychrobacillus</taxon>
    </lineage>
</organism>
<dbReference type="Proteomes" id="UP001364890">
    <property type="component" value="Unassembled WGS sequence"/>
</dbReference>
<dbReference type="RefSeq" id="WP_336495716.1">
    <property type="nucleotide sequence ID" value="NZ_JBAWSY010000001.1"/>
</dbReference>
<accession>A0ABU8EZH3</accession>
<dbReference type="InterPro" id="IPR042088">
    <property type="entry name" value="OligoPept_F_C"/>
</dbReference>
<dbReference type="PANTHER" id="PTHR34217">
    <property type="entry name" value="METAL-DEPENDENT CARBOXYPEPTIDASE"/>
    <property type="match status" value="1"/>
</dbReference>
<keyword evidence="9" id="KW-1185">Reference proteome</keyword>